<dbReference type="InterPro" id="IPR001498">
    <property type="entry name" value="Impact_N"/>
</dbReference>
<dbReference type="Gene3D" id="3.30.230.30">
    <property type="entry name" value="Impact, N-terminal domain"/>
    <property type="match status" value="1"/>
</dbReference>
<keyword evidence="3" id="KW-0689">Ribosomal protein</keyword>
<dbReference type="Pfam" id="PF01205">
    <property type="entry name" value="Impact_N"/>
    <property type="match status" value="1"/>
</dbReference>
<dbReference type="EMBL" id="SOZI01000141">
    <property type="protein sequence ID" value="TNY18394.1"/>
    <property type="molecule type" value="Genomic_DNA"/>
</dbReference>
<proteinExistence type="inferred from homology"/>
<dbReference type="PANTHER" id="PTHR16301">
    <property type="entry name" value="IMPACT-RELATED"/>
    <property type="match status" value="1"/>
</dbReference>
<dbReference type="GO" id="GO:0005840">
    <property type="term" value="C:ribosome"/>
    <property type="evidence" value="ECO:0007669"/>
    <property type="project" value="UniProtKB-KW"/>
</dbReference>
<evidence type="ECO:0000313" key="3">
    <source>
        <dbReference type="EMBL" id="TNY18394.1"/>
    </source>
</evidence>
<protein>
    <submittedName>
        <fullName evidence="3">Ribosomal protein S5 domain 2-type protein</fullName>
    </submittedName>
</protein>
<dbReference type="STRING" id="5288.A0A5C5FR37"/>
<dbReference type="Proteomes" id="UP000311382">
    <property type="component" value="Unassembled WGS sequence"/>
</dbReference>
<keyword evidence="3" id="KW-0687">Ribonucleoprotein</keyword>
<dbReference type="InterPro" id="IPR020568">
    <property type="entry name" value="Ribosomal_Su5_D2-typ_SF"/>
</dbReference>
<evidence type="ECO:0000256" key="1">
    <source>
        <dbReference type="ARBA" id="ARBA00007665"/>
    </source>
</evidence>
<accession>A0A5C5FR37</accession>
<evidence type="ECO:0000259" key="2">
    <source>
        <dbReference type="Pfam" id="PF01205"/>
    </source>
</evidence>
<reference evidence="3 4" key="1">
    <citation type="submission" date="2019-03" db="EMBL/GenBank/DDBJ databases">
        <title>Rhodosporidium diobovatum UCD-FST 08-225 genome sequencing, assembly, and annotation.</title>
        <authorList>
            <person name="Fakankun I.U."/>
            <person name="Fristensky B."/>
            <person name="Levin D.B."/>
        </authorList>
    </citation>
    <scope>NUCLEOTIDE SEQUENCE [LARGE SCALE GENOMIC DNA]</scope>
    <source>
        <strain evidence="3 4">UCD-FST 08-225</strain>
    </source>
</reference>
<feature type="domain" description="Impact N-terminal" evidence="2">
    <location>
        <begin position="44"/>
        <end position="144"/>
    </location>
</feature>
<comment type="caution">
    <text evidence="3">The sequence shown here is derived from an EMBL/GenBank/DDBJ whole genome shotgun (WGS) entry which is preliminary data.</text>
</comment>
<dbReference type="PANTHER" id="PTHR16301:SF25">
    <property type="entry name" value="PROTEIN IMPACT"/>
    <property type="match status" value="1"/>
</dbReference>
<dbReference type="AlphaFoldDB" id="A0A5C5FR37"/>
<dbReference type="InterPro" id="IPR023582">
    <property type="entry name" value="Impact"/>
</dbReference>
<name>A0A5C5FR37_9BASI</name>
<evidence type="ECO:0000313" key="4">
    <source>
        <dbReference type="Proteomes" id="UP000311382"/>
    </source>
</evidence>
<dbReference type="SUPFAM" id="SSF54211">
    <property type="entry name" value="Ribosomal protein S5 domain 2-like"/>
    <property type="match status" value="1"/>
</dbReference>
<gene>
    <name evidence="3" type="ORF">DMC30DRAFT_380580</name>
</gene>
<dbReference type="GO" id="GO:0140469">
    <property type="term" value="P:GCN2-mediated signaling"/>
    <property type="evidence" value="ECO:0007669"/>
    <property type="project" value="TreeGrafter"/>
</dbReference>
<dbReference type="GO" id="GO:0005737">
    <property type="term" value="C:cytoplasm"/>
    <property type="evidence" value="ECO:0007669"/>
    <property type="project" value="TreeGrafter"/>
</dbReference>
<dbReference type="OrthoDB" id="69641at2759"/>
<dbReference type="InterPro" id="IPR036956">
    <property type="entry name" value="Impact_N_sf"/>
</dbReference>
<keyword evidence="4" id="KW-1185">Reference proteome</keyword>
<organism evidence="3 4">
    <name type="scientific">Rhodotorula diobovata</name>
    <dbReference type="NCBI Taxonomy" id="5288"/>
    <lineage>
        <taxon>Eukaryota</taxon>
        <taxon>Fungi</taxon>
        <taxon>Dikarya</taxon>
        <taxon>Basidiomycota</taxon>
        <taxon>Pucciniomycotina</taxon>
        <taxon>Microbotryomycetes</taxon>
        <taxon>Sporidiobolales</taxon>
        <taxon>Sporidiobolaceae</taxon>
        <taxon>Rhodotorula</taxon>
    </lineage>
</organism>
<comment type="similarity">
    <text evidence="1">Belongs to the IMPACT family.</text>
</comment>
<sequence>MLPLAAASRRGLHSLLPRRPVKAQDLPPLPSHCVVHSTSTTVEKKSRFQGRAVRAKSVEEAAVALQHILTIKKMSKATHQILAWRFSARGSRPTSGSDCDGEPPAGKNLLNLLHKLGVEDVLLVVTRWHGGVPMGPDRFRVINAVRPVPAAL</sequence>
<dbReference type="GO" id="GO:0006446">
    <property type="term" value="P:regulation of translational initiation"/>
    <property type="evidence" value="ECO:0007669"/>
    <property type="project" value="TreeGrafter"/>
</dbReference>